<reference evidence="1 2" key="1">
    <citation type="submission" date="2018-10" db="EMBL/GenBank/DDBJ databases">
        <title>Draft genome of Mycobacterium hodleri strain B.</title>
        <authorList>
            <person name="Amande T.J."/>
            <person name="Mcgenity T.J."/>
        </authorList>
    </citation>
    <scope>NUCLEOTIDE SEQUENCE [LARGE SCALE GENOMIC DNA]</scope>
    <source>
        <strain evidence="1 2">B</strain>
    </source>
</reference>
<organism evidence="1 2">
    <name type="scientific">Mycolicibacterium hodleri</name>
    <dbReference type="NCBI Taxonomy" id="49897"/>
    <lineage>
        <taxon>Bacteria</taxon>
        <taxon>Bacillati</taxon>
        <taxon>Actinomycetota</taxon>
        <taxon>Actinomycetes</taxon>
        <taxon>Mycobacteriales</taxon>
        <taxon>Mycobacteriaceae</taxon>
        <taxon>Mycolicibacterium</taxon>
    </lineage>
</organism>
<dbReference type="EMBL" id="VIFX01000003">
    <property type="protein sequence ID" value="TQR88032.1"/>
    <property type="molecule type" value="Genomic_DNA"/>
</dbReference>
<dbReference type="Proteomes" id="UP000315759">
    <property type="component" value="Unassembled WGS sequence"/>
</dbReference>
<comment type="caution">
    <text evidence="1">The sequence shown here is derived from an EMBL/GenBank/DDBJ whole genome shotgun (WGS) entry which is preliminary data.</text>
</comment>
<sequence>MTNTVETTTPETKGTDLADELRESAKAGQHAASQALRKFRHTVDEAIPESVEPLRNKIVDAAIELADDLVSAQYKFNRSLVKTADRALRPDTKDS</sequence>
<evidence type="ECO:0000313" key="1">
    <source>
        <dbReference type="EMBL" id="TQR88032.1"/>
    </source>
</evidence>
<evidence type="ECO:0000313" key="2">
    <source>
        <dbReference type="Proteomes" id="UP000315759"/>
    </source>
</evidence>
<keyword evidence="2" id="KW-1185">Reference proteome</keyword>
<name>A0A544W713_9MYCO</name>
<accession>A0A544W713</accession>
<protein>
    <submittedName>
        <fullName evidence="1">Uncharacterized protein</fullName>
    </submittedName>
</protein>
<dbReference type="AlphaFoldDB" id="A0A544W713"/>
<proteinExistence type="predicted"/>
<gene>
    <name evidence="1" type="ORF">D8S82_02915</name>
</gene>
<dbReference type="RefSeq" id="WP_142550641.1">
    <property type="nucleotide sequence ID" value="NZ_VIFX01000003.1"/>
</dbReference>